<dbReference type="PANTHER" id="PTHR35392:SF3">
    <property type="entry name" value="ZN(2)-C6 FUNGAL-TYPE DOMAIN-CONTAINING PROTEIN"/>
    <property type="match status" value="1"/>
</dbReference>
<keyword evidence="1" id="KW-1133">Transmembrane helix</keyword>
<proteinExistence type="predicted"/>
<evidence type="ECO:0000313" key="3">
    <source>
        <dbReference type="Proteomes" id="UP001172155"/>
    </source>
</evidence>
<evidence type="ECO:0000313" key="2">
    <source>
        <dbReference type="EMBL" id="KAK0740343.1"/>
    </source>
</evidence>
<evidence type="ECO:0000256" key="1">
    <source>
        <dbReference type="SAM" id="Phobius"/>
    </source>
</evidence>
<organism evidence="2 3">
    <name type="scientific">Schizothecium vesticola</name>
    <dbReference type="NCBI Taxonomy" id="314040"/>
    <lineage>
        <taxon>Eukaryota</taxon>
        <taxon>Fungi</taxon>
        <taxon>Dikarya</taxon>
        <taxon>Ascomycota</taxon>
        <taxon>Pezizomycotina</taxon>
        <taxon>Sordariomycetes</taxon>
        <taxon>Sordariomycetidae</taxon>
        <taxon>Sordariales</taxon>
        <taxon>Schizotheciaceae</taxon>
        <taxon>Schizothecium</taxon>
    </lineage>
</organism>
<reference evidence="2" key="1">
    <citation type="submission" date="2023-06" db="EMBL/GenBank/DDBJ databases">
        <title>Genome-scale phylogeny and comparative genomics of the fungal order Sordariales.</title>
        <authorList>
            <consortium name="Lawrence Berkeley National Laboratory"/>
            <person name="Hensen N."/>
            <person name="Bonometti L."/>
            <person name="Westerberg I."/>
            <person name="Brannstrom I.O."/>
            <person name="Guillou S."/>
            <person name="Cros-Aarteil S."/>
            <person name="Calhoun S."/>
            <person name="Haridas S."/>
            <person name="Kuo A."/>
            <person name="Mondo S."/>
            <person name="Pangilinan J."/>
            <person name="Riley R."/>
            <person name="LaButti K."/>
            <person name="Andreopoulos B."/>
            <person name="Lipzen A."/>
            <person name="Chen C."/>
            <person name="Yanf M."/>
            <person name="Daum C."/>
            <person name="Ng V."/>
            <person name="Clum A."/>
            <person name="Steindorff A."/>
            <person name="Ohm R."/>
            <person name="Martin F."/>
            <person name="Silar P."/>
            <person name="Natvig D."/>
            <person name="Lalanne C."/>
            <person name="Gautier V."/>
            <person name="Ament-velasquez S.L."/>
            <person name="Kruys A."/>
            <person name="Hutchinson M.I."/>
            <person name="Powell A.J."/>
            <person name="Barry K."/>
            <person name="Miller A.N."/>
            <person name="Grigoriev I.V."/>
            <person name="Debuchy R."/>
            <person name="Gladieux P."/>
            <person name="Thoren M.H."/>
            <person name="Johannesson H."/>
        </authorList>
    </citation>
    <scope>NUCLEOTIDE SEQUENCE</scope>
    <source>
        <strain evidence="2">SMH3187-1</strain>
    </source>
</reference>
<keyword evidence="1" id="KW-0472">Membrane</keyword>
<dbReference type="AlphaFoldDB" id="A0AA40EJ90"/>
<dbReference type="EMBL" id="JAUKUD010000006">
    <property type="protein sequence ID" value="KAK0740343.1"/>
    <property type="molecule type" value="Genomic_DNA"/>
</dbReference>
<name>A0AA40EJ90_9PEZI</name>
<dbReference type="InterPro" id="IPR052973">
    <property type="entry name" value="Fungal_sec-metab_reg_TF"/>
</dbReference>
<protein>
    <submittedName>
        <fullName evidence="2">Uncharacterized protein</fullName>
    </submittedName>
</protein>
<accession>A0AA40EJ90</accession>
<comment type="caution">
    <text evidence="2">The sequence shown here is derived from an EMBL/GenBank/DDBJ whole genome shotgun (WGS) entry which is preliminary data.</text>
</comment>
<feature type="transmembrane region" description="Helical" evidence="1">
    <location>
        <begin position="255"/>
        <end position="276"/>
    </location>
</feature>
<keyword evidence="1" id="KW-0812">Transmembrane</keyword>
<dbReference type="Proteomes" id="UP001172155">
    <property type="component" value="Unassembled WGS sequence"/>
</dbReference>
<feature type="non-terminal residue" evidence="2">
    <location>
        <position position="1"/>
    </location>
</feature>
<keyword evidence="3" id="KW-1185">Reference proteome</keyword>
<dbReference type="PANTHER" id="PTHR35392">
    <property type="entry name" value="ZN(II)2CYS6 TRANSCRIPTION FACTOR (EUROFUNG)-RELATED-RELATED"/>
    <property type="match status" value="1"/>
</dbReference>
<gene>
    <name evidence="2" type="ORF">B0T18DRAFT_331699</name>
</gene>
<sequence length="383" mass="44623">GCCRPCLHAKRSKRARLRGLPCFRYNVTDAEIIDHALCPRPSWTVRWSKMEIVDIHAWASRNIRTINITQHVTHLRGGWIRYSIKVRRFVPRPGDSLARRWKVSGVEEYYDCAVYGIADMAETASAMEKVVDDTLLDAISFYIDEKDKLLRSTYMMAHRYSQSAQVCPHLCFSAVLRLWGASRMESRSEYVCGGETLGMMPHQCDRNCPNNGKILTPPVFSAQMEIIMTARILLPIKKRILRLLRDLIHERQRQSWFTIYLTLFILLHSCAMLTAANIKRARKQGIEGGYFDEKLIEELHTGAKILLAYFHHCNKGNHPFSMDWESPDQMTLDEFTPEQVGFMRELLAELDEKAEIFKTIRKARQAEHEYYFLSQMYEHAWKP</sequence>